<keyword evidence="1" id="KW-1133">Transmembrane helix</keyword>
<keyword evidence="3" id="KW-1185">Reference proteome</keyword>
<dbReference type="CDD" id="cd09272">
    <property type="entry name" value="RNase_HI_RT_Ty1"/>
    <property type="match status" value="1"/>
</dbReference>
<comment type="caution">
    <text evidence="2">The sequence shown here is derived from an EMBL/GenBank/DDBJ whole genome shotgun (WGS) entry which is preliminary data.</text>
</comment>
<protein>
    <submittedName>
        <fullName evidence="2">Uncharacterized protein</fullName>
    </submittedName>
</protein>
<gene>
    <name evidence="2" type="ORF">L249_0512</name>
</gene>
<dbReference type="PANTHER" id="PTHR11439">
    <property type="entry name" value="GAG-POL-RELATED RETROTRANSPOSON"/>
    <property type="match status" value="1"/>
</dbReference>
<evidence type="ECO:0000313" key="3">
    <source>
        <dbReference type="Proteomes" id="UP000253664"/>
    </source>
</evidence>
<keyword evidence="1" id="KW-0472">Membrane</keyword>
<organism evidence="2 3">
    <name type="scientific">Ophiocordyceps polyrhachis-furcata BCC 54312</name>
    <dbReference type="NCBI Taxonomy" id="1330021"/>
    <lineage>
        <taxon>Eukaryota</taxon>
        <taxon>Fungi</taxon>
        <taxon>Dikarya</taxon>
        <taxon>Ascomycota</taxon>
        <taxon>Pezizomycotina</taxon>
        <taxon>Sordariomycetes</taxon>
        <taxon>Hypocreomycetidae</taxon>
        <taxon>Hypocreales</taxon>
        <taxon>Ophiocordycipitaceae</taxon>
        <taxon>Ophiocordyceps</taxon>
    </lineage>
</organism>
<dbReference type="Proteomes" id="UP000253664">
    <property type="component" value="Unassembled WGS sequence"/>
</dbReference>
<dbReference type="EMBL" id="LKCN02000007">
    <property type="protein sequence ID" value="RCI12063.1"/>
    <property type="molecule type" value="Genomic_DNA"/>
</dbReference>
<evidence type="ECO:0000256" key="1">
    <source>
        <dbReference type="SAM" id="Phobius"/>
    </source>
</evidence>
<dbReference type="STRING" id="1330021.A0A367LCA7"/>
<reference evidence="2 3" key="1">
    <citation type="journal article" date="2015" name="BMC Genomics">
        <title>Insights from the genome of Ophiocordyceps polyrhachis-furcata to pathogenicity and host specificity in insect fungi.</title>
        <authorList>
            <person name="Wichadakul D."/>
            <person name="Kobmoo N."/>
            <person name="Ingsriswang S."/>
            <person name="Tangphatsornruang S."/>
            <person name="Chantasingh D."/>
            <person name="Luangsa-ard J.J."/>
            <person name="Eurwilaichitr L."/>
        </authorList>
    </citation>
    <scope>NUCLEOTIDE SEQUENCE [LARGE SCALE GENOMIC DNA]</scope>
    <source>
        <strain evidence="2 3">BCC 54312</strain>
    </source>
</reference>
<name>A0A367LCA7_9HYPO</name>
<evidence type="ECO:0000313" key="2">
    <source>
        <dbReference type="EMBL" id="RCI12063.1"/>
    </source>
</evidence>
<feature type="transmembrane region" description="Helical" evidence="1">
    <location>
        <begin position="425"/>
        <end position="449"/>
    </location>
</feature>
<dbReference type="AlphaFoldDB" id="A0A367LCA7"/>
<sequence length="545" mass="60851">MGEDEEGEKIWSVYINICSKFMQWLTLGSNLAKHCSERGFCVVVRNGDLGKMKQLGIVKLHLKHIYLPYNKTKQNGNPRLGCQTTTTDGDEPDETVQGGLGLLQARMFDTAQATSWGHDPLPIWAREAFLRSNCLPSLMLLALIFLLVTETGGGSQTRGDDLPINTITSLYDIIQLADIVQVPNVRPLRHRHHRDSCSSRAMPILVFEEKSWSRRGAAVASTCLGSSSLDKARLQMNILIARREEAVRVMLSKSSDEMVNIKDKHSLWMAALPEPACASAVALATFLSLGINLGGQPDKGKDLCLGMHSDASFADDKASRCSTAGYIIFFSRGPIPWRWKKQNLVITLSTKAEFIALKPAALVTIWIWSIVKDVGYEQKCPLLLYTDSQNALLAVLNPLNKTRTRHVDMCYKWIQQRHQQGFFRAASVILIGYELLTLSLFLSLSRAVYGVRLKAGIRRRLLVIFFLRLLRCNLPNLVRRSPDRDTTLLSPGTKNFASWNATITLCLMDGGLEDYVLYPDARAQGPTPAHFVCTSIIRISTFRAP</sequence>
<accession>A0A367LCA7</accession>
<dbReference type="OrthoDB" id="5151897at2759"/>
<dbReference type="PANTHER" id="PTHR11439:SF467">
    <property type="entry name" value="INTEGRASE CATALYTIC DOMAIN-CONTAINING PROTEIN"/>
    <property type="match status" value="1"/>
</dbReference>
<keyword evidence="1" id="KW-0812">Transmembrane</keyword>
<proteinExistence type="predicted"/>